<keyword evidence="2" id="KW-1185">Reference proteome</keyword>
<evidence type="ECO:0000313" key="2">
    <source>
        <dbReference type="Proteomes" id="UP001152607"/>
    </source>
</evidence>
<sequence length="107" mass="12556">MYPSMYKVHVHVHVTDAFPPLLAFTALEPNQKSIPASNSYITYIRINTYTRPTESMQHLTKNKNYRLASRFLLHAYTRNLLLANLITWDYEKGKKNFKKKKKGRPAN</sequence>
<comment type="caution">
    <text evidence="1">The sequence shown here is derived from an EMBL/GenBank/DDBJ whole genome shotgun (WGS) entry which is preliminary data.</text>
</comment>
<proteinExistence type="predicted"/>
<dbReference type="Proteomes" id="UP001152607">
    <property type="component" value="Unassembled WGS sequence"/>
</dbReference>
<evidence type="ECO:0000313" key="1">
    <source>
        <dbReference type="EMBL" id="CAI6280326.1"/>
    </source>
</evidence>
<dbReference type="EMBL" id="CAOQHR010000001">
    <property type="protein sequence ID" value="CAI6280326.1"/>
    <property type="molecule type" value="Genomic_DNA"/>
</dbReference>
<accession>A0A9W4U6I0</accession>
<name>A0A9W4U6I0_9PLEO</name>
<protein>
    <submittedName>
        <fullName evidence="1">Uncharacterized protein</fullName>
    </submittedName>
</protein>
<reference evidence="1" key="1">
    <citation type="submission" date="2023-01" db="EMBL/GenBank/DDBJ databases">
        <authorList>
            <person name="Van Ghelder C."/>
            <person name="Rancurel C."/>
        </authorList>
    </citation>
    <scope>NUCLEOTIDE SEQUENCE</scope>
    <source>
        <strain evidence="1">CNCM I-4278</strain>
    </source>
</reference>
<gene>
    <name evidence="1" type="ORF">PDIGIT_LOCUS2085</name>
</gene>
<dbReference type="AlphaFoldDB" id="A0A9W4U6I0"/>
<organism evidence="1 2">
    <name type="scientific">Periconia digitata</name>
    <dbReference type="NCBI Taxonomy" id="1303443"/>
    <lineage>
        <taxon>Eukaryota</taxon>
        <taxon>Fungi</taxon>
        <taxon>Dikarya</taxon>
        <taxon>Ascomycota</taxon>
        <taxon>Pezizomycotina</taxon>
        <taxon>Dothideomycetes</taxon>
        <taxon>Pleosporomycetidae</taxon>
        <taxon>Pleosporales</taxon>
        <taxon>Massarineae</taxon>
        <taxon>Periconiaceae</taxon>
        <taxon>Periconia</taxon>
    </lineage>
</organism>